<gene>
    <name evidence="1" type="ORF">FIBSPDRAFT_969905</name>
</gene>
<keyword evidence="1" id="KW-0378">Hydrolase</keyword>
<evidence type="ECO:0000313" key="2">
    <source>
        <dbReference type="Proteomes" id="UP000076532"/>
    </source>
</evidence>
<proteinExistence type="predicted"/>
<dbReference type="STRING" id="436010.A0A167T347"/>
<sequence length="64" mass="7052">MFSLNRGDVYLPSTFPSANGTLFWSVTKKNVTNELFIKVANTITTAQNITFQLPFSNFSSTGSV</sequence>
<dbReference type="OrthoDB" id="3054728at2759"/>
<organism evidence="1 2">
    <name type="scientific">Athelia psychrophila</name>
    <dbReference type="NCBI Taxonomy" id="1759441"/>
    <lineage>
        <taxon>Eukaryota</taxon>
        <taxon>Fungi</taxon>
        <taxon>Dikarya</taxon>
        <taxon>Basidiomycota</taxon>
        <taxon>Agaricomycotina</taxon>
        <taxon>Agaricomycetes</taxon>
        <taxon>Agaricomycetidae</taxon>
        <taxon>Atheliales</taxon>
        <taxon>Atheliaceae</taxon>
        <taxon>Athelia</taxon>
    </lineage>
</organism>
<keyword evidence="2" id="KW-1185">Reference proteome</keyword>
<protein>
    <submittedName>
        <fullName evidence="1">Glycoside hydrolase family 51 protein</fullName>
    </submittedName>
</protein>
<dbReference type="EMBL" id="KV418504">
    <property type="protein sequence ID" value="KZP02514.1"/>
    <property type="molecule type" value="Genomic_DNA"/>
</dbReference>
<dbReference type="AlphaFoldDB" id="A0A167T347"/>
<name>A0A167T347_9AGAM</name>
<accession>A0A167T347</accession>
<dbReference type="GO" id="GO:0016787">
    <property type="term" value="F:hydrolase activity"/>
    <property type="evidence" value="ECO:0007669"/>
    <property type="project" value="UniProtKB-KW"/>
</dbReference>
<reference evidence="1 2" key="1">
    <citation type="journal article" date="2016" name="Mol. Biol. Evol.">
        <title>Comparative Genomics of Early-Diverging Mushroom-Forming Fungi Provides Insights into the Origins of Lignocellulose Decay Capabilities.</title>
        <authorList>
            <person name="Nagy L.G."/>
            <person name="Riley R."/>
            <person name="Tritt A."/>
            <person name="Adam C."/>
            <person name="Daum C."/>
            <person name="Floudas D."/>
            <person name="Sun H."/>
            <person name="Yadav J.S."/>
            <person name="Pangilinan J."/>
            <person name="Larsson K.H."/>
            <person name="Matsuura K."/>
            <person name="Barry K."/>
            <person name="Labutti K."/>
            <person name="Kuo R."/>
            <person name="Ohm R.A."/>
            <person name="Bhattacharya S.S."/>
            <person name="Shirouzu T."/>
            <person name="Yoshinaga Y."/>
            <person name="Martin F.M."/>
            <person name="Grigoriev I.V."/>
            <person name="Hibbett D.S."/>
        </authorList>
    </citation>
    <scope>NUCLEOTIDE SEQUENCE [LARGE SCALE GENOMIC DNA]</scope>
    <source>
        <strain evidence="1 2">CBS 109695</strain>
    </source>
</reference>
<evidence type="ECO:0000313" key="1">
    <source>
        <dbReference type="EMBL" id="KZP02514.1"/>
    </source>
</evidence>
<dbReference type="Proteomes" id="UP000076532">
    <property type="component" value="Unassembled WGS sequence"/>
</dbReference>